<dbReference type="Gene3D" id="3.90.180.10">
    <property type="entry name" value="Medium-chain alcohol dehydrogenases, catalytic domain"/>
    <property type="match status" value="1"/>
</dbReference>
<evidence type="ECO:0000256" key="1">
    <source>
        <dbReference type="ARBA" id="ARBA00008072"/>
    </source>
</evidence>
<dbReference type="Gene3D" id="3.40.50.720">
    <property type="entry name" value="NAD(P)-binding Rossmann-like Domain"/>
    <property type="match status" value="1"/>
</dbReference>
<comment type="similarity">
    <text evidence="1">Belongs to the zinc-containing alcohol dehydrogenase family.</text>
</comment>
<accession>A0ABR1UPT2</accession>
<dbReference type="CDD" id="cd08249">
    <property type="entry name" value="enoyl_reductase_like"/>
    <property type="match status" value="1"/>
</dbReference>
<dbReference type="InterPro" id="IPR011032">
    <property type="entry name" value="GroES-like_sf"/>
</dbReference>
<dbReference type="InterPro" id="IPR013154">
    <property type="entry name" value="ADH-like_N"/>
</dbReference>
<dbReference type="InterPro" id="IPR036291">
    <property type="entry name" value="NAD(P)-bd_dom_sf"/>
</dbReference>
<dbReference type="Pfam" id="PF08240">
    <property type="entry name" value="ADH_N"/>
    <property type="match status" value="1"/>
</dbReference>
<evidence type="ECO:0000259" key="3">
    <source>
        <dbReference type="Pfam" id="PF08240"/>
    </source>
</evidence>
<dbReference type="InterPro" id="IPR052585">
    <property type="entry name" value="Lipid_raft_assoc_Zn_ADH"/>
</dbReference>
<sequence>MNGIPRTHTAAVLHSLKQPYVVDYARPVPELIHEWEVLVKAHVIGLNPIDWKAPDYGFGIPTLPYTAGRELAGRVIQASRSGCSRIKEGDNVICISTDYRDLRKAAYQEYVVSSSFNTVRIPPSVPLRSAATLGVAFVAAALALGICMGVDFSHTADGPDLLELVQKYRSSSSPGSGYQLPEDIRSECLEGLAPGERALPGDWVAIWGGSSTSANLAVQLARLAGLRVITLVDTAKHGIRLSSHASLRPDLLVDSHDPDRAVAILRASLGSKLRFALDTRGRDSAAALGRALRQDDEFVSSTINNAPVTPRQSPRASRVAARAHLVGLTGLPKEPSGEDVVYHTVPIKLYHEAPEVGEALSAWLERLLETGALVAPDIIAVEEGFEGINVGLDRMRRGEISGGRRWWFWSRMYRESSTPIDMRAG</sequence>
<protein>
    <submittedName>
        <fullName evidence="4">Alcohol dehydrogenase GroES-like domain-containing protein</fullName>
    </submittedName>
</protein>
<name>A0ABR1UPT2_9PEZI</name>
<feature type="domain" description="Alcohol dehydrogenase-like N-terminal" evidence="3">
    <location>
        <begin position="36"/>
        <end position="122"/>
    </location>
</feature>
<dbReference type="SUPFAM" id="SSF50129">
    <property type="entry name" value="GroES-like"/>
    <property type="match status" value="1"/>
</dbReference>
<evidence type="ECO:0000256" key="2">
    <source>
        <dbReference type="ARBA" id="ARBA00023002"/>
    </source>
</evidence>
<dbReference type="PANTHER" id="PTHR43482">
    <property type="entry name" value="PROTEIN AST1-RELATED"/>
    <property type="match status" value="1"/>
</dbReference>
<dbReference type="SUPFAM" id="SSF51735">
    <property type="entry name" value="NAD(P)-binding Rossmann-fold domains"/>
    <property type="match status" value="1"/>
</dbReference>
<evidence type="ECO:0000313" key="5">
    <source>
        <dbReference type="Proteomes" id="UP001446871"/>
    </source>
</evidence>
<dbReference type="InterPro" id="IPR047122">
    <property type="entry name" value="Trans-enoyl_RdTase-like"/>
</dbReference>
<proteinExistence type="inferred from homology"/>
<comment type="caution">
    <text evidence="4">The sequence shown here is derived from an EMBL/GenBank/DDBJ whole genome shotgun (WGS) entry which is preliminary data.</text>
</comment>
<gene>
    <name evidence="4" type="ORF">PG996_010862</name>
</gene>
<dbReference type="PANTHER" id="PTHR43482:SF2">
    <property type="entry name" value="ZINC-BINDING DEHYDROGENASE FAMILY, PUTATIVE (AFU_ORTHOLOGUE AFUA_3G15030)-RELATED"/>
    <property type="match status" value="1"/>
</dbReference>
<keyword evidence="2" id="KW-0560">Oxidoreductase</keyword>
<evidence type="ECO:0000313" key="4">
    <source>
        <dbReference type="EMBL" id="KAK8060932.1"/>
    </source>
</evidence>
<reference evidence="4 5" key="1">
    <citation type="submission" date="2023-01" db="EMBL/GenBank/DDBJ databases">
        <title>Analysis of 21 Apiospora genomes using comparative genomics revels a genus with tremendous synthesis potential of carbohydrate active enzymes and secondary metabolites.</title>
        <authorList>
            <person name="Sorensen T."/>
        </authorList>
    </citation>
    <scope>NUCLEOTIDE SEQUENCE [LARGE SCALE GENOMIC DNA]</scope>
    <source>
        <strain evidence="4 5">CBS 83171</strain>
    </source>
</reference>
<dbReference type="Proteomes" id="UP001446871">
    <property type="component" value="Unassembled WGS sequence"/>
</dbReference>
<keyword evidence="5" id="KW-1185">Reference proteome</keyword>
<organism evidence="4 5">
    <name type="scientific">Apiospora saccharicola</name>
    <dbReference type="NCBI Taxonomy" id="335842"/>
    <lineage>
        <taxon>Eukaryota</taxon>
        <taxon>Fungi</taxon>
        <taxon>Dikarya</taxon>
        <taxon>Ascomycota</taxon>
        <taxon>Pezizomycotina</taxon>
        <taxon>Sordariomycetes</taxon>
        <taxon>Xylariomycetidae</taxon>
        <taxon>Amphisphaeriales</taxon>
        <taxon>Apiosporaceae</taxon>
        <taxon>Apiospora</taxon>
    </lineage>
</organism>
<dbReference type="EMBL" id="JAQQWM010000006">
    <property type="protein sequence ID" value="KAK8060932.1"/>
    <property type="molecule type" value="Genomic_DNA"/>
</dbReference>